<evidence type="ECO:0000313" key="3">
    <source>
        <dbReference type="Proteomes" id="UP000251313"/>
    </source>
</evidence>
<name>A0AB38FXE9_9ENTR</name>
<reference evidence="2 3" key="1">
    <citation type="submission" date="2018-06" db="EMBL/GenBank/DDBJ databases">
        <authorList>
            <consortium name="Pathogen Informatics"/>
            <person name="Doyle S."/>
        </authorList>
    </citation>
    <scope>NUCLEOTIDE SEQUENCE [LARGE SCALE GENOMIC DNA]</scope>
    <source>
        <strain evidence="2 3">NCTC11967</strain>
    </source>
</reference>
<comment type="caution">
    <text evidence="2">The sequence shown here is derived from an EMBL/GenBank/DDBJ whole genome shotgun (WGS) entry which is preliminary data.</text>
</comment>
<dbReference type="InterPro" id="IPR018490">
    <property type="entry name" value="cNMP-bd_dom_sf"/>
</dbReference>
<dbReference type="AlphaFoldDB" id="A0AB38FXE9"/>
<proteinExistence type="predicted"/>
<protein>
    <submittedName>
        <fullName evidence="2">DNA-binding transcriptional regulator</fullName>
    </submittedName>
</protein>
<evidence type="ECO:0000259" key="1">
    <source>
        <dbReference type="Pfam" id="PF15977"/>
    </source>
</evidence>
<organism evidence="2 3">
    <name type="scientific">Yokenella regensburgei</name>
    <dbReference type="NCBI Taxonomy" id="158877"/>
    <lineage>
        <taxon>Bacteria</taxon>
        <taxon>Pseudomonadati</taxon>
        <taxon>Pseudomonadota</taxon>
        <taxon>Gammaproteobacteria</taxon>
        <taxon>Enterobacterales</taxon>
        <taxon>Enterobacteriaceae</taxon>
        <taxon>Yokenella</taxon>
    </lineage>
</organism>
<dbReference type="SUPFAM" id="SSF51206">
    <property type="entry name" value="cAMP-binding domain-like"/>
    <property type="match status" value="1"/>
</dbReference>
<keyword evidence="2" id="KW-0238">DNA-binding</keyword>
<feature type="domain" description="IprA winged helix-turn-helix" evidence="1">
    <location>
        <begin position="147"/>
        <end position="214"/>
    </location>
</feature>
<sequence>MFRSKRSTIYSVINDKKPIALIEQLIQILSPQGVAMTVPANTLLEKGDMTGFPVWLITKGHCNIVRRDGMVIATGKAPHIIGITEFLISTEYHLAKTLDACEVVRIDRERMSGLITSLGLWQEIATFVAWNAQMLAARDAQLYGVNAYTIVRNKILEYNSYPRYSELNITIASFIQERSHLSPSTIHMLLASLKKGGYISVVNGILTEINRELPLEY</sequence>
<evidence type="ECO:0000313" key="2">
    <source>
        <dbReference type="EMBL" id="SQA64018.1"/>
    </source>
</evidence>
<accession>A0AB38FXE9</accession>
<dbReference type="InterPro" id="IPR014710">
    <property type="entry name" value="RmlC-like_jellyroll"/>
</dbReference>
<dbReference type="Gene3D" id="2.60.120.10">
    <property type="entry name" value="Jelly Rolls"/>
    <property type="match status" value="1"/>
</dbReference>
<dbReference type="EMBL" id="UAVL01000017">
    <property type="protein sequence ID" value="SQA64018.1"/>
    <property type="molecule type" value="Genomic_DNA"/>
</dbReference>
<dbReference type="Proteomes" id="UP000251313">
    <property type="component" value="Unassembled WGS sequence"/>
</dbReference>
<dbReference type="InterPro" id="IPR041687">
    <property type="entry name" value="HTH_46"/>
</dbReference>
<dbReference type="RefSeq" id="WP_167809249.1">
    <property type="nucleotide sequence ID" value="NZ_CP050811.1"/>
</dbReference>
<dbReference type="GO" id="GO:0003677">
    <property type="term" value="F:DNA binding"/>
    <property type="evidence" value="ECO:0007669"/>
    <property type="project" value="UniProtKB-KW"/>
</dbReference>
<dbReference type="Pfam" id="PF15977">
    <property type="entry name" value="HTH_46"/>
    <property type="match status" value="1"/>
</dbReference>
<gene>
    <name evidence="2" type="ORF">NCTC11967_03101</name>
</gene>